<keyword evidence="7 14" id="KW-0067">ATP-binding</keyword>
<evidence type="ECO:0000256" key="6">
    <source>
        <dbReference type="ARBA" id="ARBA00022741"/>
    </source>
</evidence>
<proteinExistence type="inferred from homology"/>
<dbReference type="Gene3D" id="3.40.50.620">
    <property type="entry name" value="HUPs"/>
    <property type="match status" value="1"/>
</dbReference>
<dbReference type="GO" id="GO:0005829">
    <property type="term" value="C:cytosol"/>
    <property type="evidence" value="ECO:0007669"/>
    <property type="project" value="TreeGrafter"/>
</dbReference>
<dbReference type="InterPro" id="IPR002305">
    <property type="entry name" value="aa-tRNA-synth_Ic"/>
</dbReference>
<name>A0A553QNB3_9TELE</name>
<evidence type="ECO:0000256" key="3">
    <source>
        <dbReference type="ARBA" id="ARBA00005594"/>
    </source>
</evidence>
<comment type="subcellular location">
    <subcellularLocation>
        <location evidence="2">Mitochondrion matrix</location>
    </subcellularLocation>
</comment>
<dbReference type="InterPro" id="IPR001412">
    <property type="entry name" value="aa-tRNA-synth_I_CS"/>
</dbReference>
<dbReference type="FunFam" id="1.10.240.10:FF:000001">
    <property type="entry name" value="Tyrosine--tRNA ligase"/>
    <property type="match status" value="1"/>
</dbReference>
<dbReference type="HAMAP" id="MF_02006">
    <property type="entry name" value="Tyr_tRNA_synth_type1"/>
    <property type="match status" value="1"/>
</dbReference>
<evidence type="ECO:0000256" key="5">
    <source>
        <dbReference type="ARBA" id="ARBA00022598"/>
    </source>
</evidence>
<dbReference type="Pfam" id="PF00579">
    <property type="entry name" value="tRNA-synt_1b"/>
    <property type="match status" value="1"/>
</dbReference>
<evidence type="ECO:0000313" key="15">
    <source>
        <dbReference type="EMBL" id="TRY91471.1"/>
    </source>
</evidence>
<dbReference type="NCBIfam" id="TIGR00234">
    <property type="entry name" value="tyrS"/>
    <property type="match status" value="1"/>
</dbReference>
<evidence type="ECO:0000256" key="14">
    <source>
        <dbReference type="RuleBase" id="RU361234"/>
    </source>
</evidence>
<evidence type="ECO:0000256" key="9">
    <source>
        <dbReference type="ARBA" id="ARBA00022946"/>
    </source>
</evidence>
<dbReference type="PANTHER" id="PTHR11766:SF0">
    <property type="entry name" value="TYROSINE--TRNA LIGASE, MITOCHONDRIAL"/>
    <property type="match status" value="1"/>
</dbReference>
<dbReference type="Proteomes" id="UP000316079">
    <property type="component" value="Unassembled WGS sequence"/>
</dbReference>
<comment type="caution">
    <text evidence="15">The sequence shown here is derived from an EMBL/GenBank/DDBJ whole genome shotgun (WGS) entry which is preliminary data.</text>
</comment>
<dbReference type="EC" id="6.1.1.1" evidence="14"/>
<dbReference type="GO" id="GO:0006437">
    <property type="term" value="P:tyrosyl-tRNA aminoacylation"/>
    <property type="evidence" value="ECO:0007669"/>
    <property type="project" value="InterPro"/>
</dbReference>
<dbReference type="PROSITE" id="PS50889">
    <property type="entry name" value="S4"/>
    <property type="match status" value="1"/>
</dbReference>
<keyword evidence="8 14" id="KW-0648">Protein biosynthesis</keyword>
<dbReference type="OrthoDB" id="337870at2759"/>
<sequence>MAASLVRSCSRSKAHFISKKLSYLKASLCLSSIKSSSLLLSLHNRGLVKESFPSSAAQSELPDLLRSAPQTIYCGFDPTADSLHAGNLLAIIALLHFRAAGHDIIALLGGATALIGDPSGKQTERERLAADAVESNSRGVLESLQRVFINHELYFCQCPSKLGRVTVLNNRSWYKDWQLLEFFSDVGRNFRMGKMLSRHSVQTRLKSDEGMSFTEFSYQLFQAFDFYQLHQLHGCRIQLGGSDQLGNIMSGHEFIQRKTGEKVYGLTVPLVTTTIGDKLGKTAGNAVWLNREKTTPFEFYQYFLRLPDSSMERFLKLFTFLPLSEVEKVMELQKKDPGQRIAHKRLAAEVTKLVHGKEGLESAKRCSTALYQNSLAALEQMSDSELQELFREASFHEFLLEPGTTVQDACLRAGAIPEGANGYRMISNGGVWINHKKAENPEQILVMGQHILSNGLSLIRVGKKNFHILKWVRL</sequence>
<keyword evidence="9" id="KW-0809">Transit peptide</keyword>
<dbReference type="GO" id="GO:0005759">
    <property type="term" value="C:mitochondrial matrix"/>
    <property type="evidence" value="ECO:0007669"/>
    <property type="project" value="UniProtKB-SubCell"/>
</dbReference>
<dbReference type="GO" id="GO:0003723">
    <property type="term" value="F:RNA binding"/>
    <property type="evidence" value="ECO:0007669"/>
    <property type="project" value="UniProtKB-KW"/>
</dbReference>
<comment type="subunit">
    <text evidence="4">Homodimer.</text>
</comment>
<evidence type="ECO:0000256" key="7">
    <source>
        <dbReference type="ARBA" id="ARBA00022840"/>
    </source>
</evidence>
<dbReference type="EMBL" id="SRMA01025744">
    <property type="protein sequence ID" value="TRY91471.1"/>
    <property type="molecule type" value="Genomic_DNA"/>
</dbReference>
<keyword evidence="16" id="KW-1185">Reference proteome</keyword>
<keyword evidence="13" id="KW-0694">RNA-binding</keyword>
<evidence type="ECO:0000313" key="16">
    <source>
        <dbReference type="Proteomes" id="UP000316079"/>
    </source>
</evidence>
<keyword evidence="5 14" id="KW-0436">Ligase</keyword>
<dbReference type="Gene3D" id="3.10.290.10">
    <property type="entry name" value="RNA-binding S4 domain"/>
    <property type="match status" value="1"/>
</dbReference>
<evidence type="ECO:0000256" key="13">
    <source>
        <dbReference type="PROSITE-ProRule" id="PRU00182"/>
    </source>
</evidence>
<dbReference type="FunFam" id="3.10.290.10:FF:000017">
    <property type="entry name" value="Tyrosine--tRNA ligase"/>
    <property type="match status" value="1"/>
</dbReference>
<evidence type="ECO:0000256" key="1">
    <source>
        <dbReference type="ARBA" id="ARBA00002025"/>
    </source>
</evidence>
<evidence type="ECO:0000256" key="11">
    <source>
        <dbReference type="ARBA" id="ARBA00023146"/>
    </source>
</evidence>
<dbReference type="InterPro" id="IPR002307">
    <property type="entry name" value="Tyr-tRNA-ligase"/>
</dbReference>
<dbReference type="GO" id="GO:0004831">
    <property type="term" value="F:tyrosine-tRNA ligase activity"/>
    <property type="evidence" value="ECO:0007669"/>
    <property type="project" value="UniProtKB-EC"/>
</dbReference>
<dbReference type="InterPro" id="IPR014729">
    <property type="entry name" value="Rossmann-like_a/b/a_fold"/>
</dbReference>
<dbReference type="FunFam" id="3.40.50.620:FF:000107">
    <property type="entry name" value="Tyrosine--tRNA ligase"/>
    <property type="match status" value="1"/>
</dbReference>
<dbReference type="SUPFAM" id="SSF55174">
    <property type="entry name" value="Alpha-L RNA-binding motif"/>
    <property type="match status" value="1"/>
</dbReference>
<gene>
    <name evidence="15" type="ORF">DNTS_027216</name>
</gene>
<dbReference type="SUPFAM" id="SSF52374">
    <property type="entry name" value="Nucleotidylyl transferase"/>
    <property type="match status" value="1"/>
</dbReference>
<evidence type="ECO:0000256" key="12">
    <source>
        <dbReference type="ARBA" id="ARBA00048248"/>
    </source>
</evidence>
<dbReference type="GO" id="GO:0005524">
    <property type="term" value="F:ATP binding"/>
    <property type="evidence" value="ECO:0007669"/>
    <property type="project" value="UniProtKB-KW"/>
</dbReference>
<reference evidence="15 16" key="1">
    <citation type="journal article" date="2019" name="Sci. Data">
        <title>Hybrid genome assembly and annotation of Danionella translucida.</title>
        <authorList>
            <person name="Kadobianskyi M."/>
            <person name="Schulze L."/>
            <person name="Schuelke M."/>
            <person name="Judkewitz B."/>
        </authorList>
    </citation>
    <scope>NUCLEOTIDE SEQUENCE [LARGE SCALE GENOMIC DNA]</scope>
    <source>
        <strain evidence="15 16">Bolton</strain>
    </source>
</reference>
<dbReference type="Gene3D" id="1.10.240.10">
    <property type="entry name" value="Tyrosyl-Transfer RNA Synthetase"/>
    <property type="match status" value="1"/>
</dbReference>
<dbReference type="PANTHER" id="PTHR11766">
    <property type="entry name" value="TYROSYL-TRNA SYNTHETASE"/>
    <property type="match status" value="1"/>
</dbReference>
<dbReference type="STRING" id="623744.A0A553QNB3"/>
<protein>
    <recommendedName>
        <fullName evidence="14">Tyrosine--tRNA ligase</fullName>
        <ecNumber evidence="14">6.1.1.1</ecNumber>
    </recommendedName>
    <alternativeName>
        <fullName evidence="14">Tyrosyl-tRNA synthetase</fullName>
    </alternativeName>
</protein>
<dbReference type="InterPro" id="IPR024107">
    <property type="entry name" value="Tyr-tRNA-ligase_bac_1"/>
</dbReference>
<organism evidence="15 16">
    <name type="scientific">Danionella cerebrum</name>
    <dbReference type="NCBI Taxonomy" id="2873325"/>
    <lineage>
        <taxon>Eukaryota</taxon>
        <taxon>Metazoa</taxon>
        <taxon>Chordata</taxon>
        <taxon>Craniata</taxon>
        <taxon>Vertebrata</taxon>
        <taxon>Euteleostomi</taxon>
        <taxon>Actinopterygii</taxon>
        <taxon>Neopterygii</taxon>
        <taxon>Teleostei</taxon>
        <taxon>Ostariophysi</taxon>
        <taxon>Cypriniformes</taxon>
        <taxon>Danionidae</taxon>
        <taxon>Danioninae</taxon>
        <taxon>Danionella</taxon>
    </lineage>
</organism>
<accession>A0A553QNB3</accession>
<keyword evidence="10" id="KW-0496">Mitochondrion</keyword>
<keyword evidence="6 14" id="KW-0547">Nucleotide-binding</keyword>
<evidence type="ECO:0000256" key="4">
    <source>
        <dbReference type="ARBA" id="ARBA00011738"/>
    </source>
</evidence>
<dbReference type="CDD" id="cd00805">
    <property type="entry name" value="TyrRS_core"/>
    <property type="match status" value="1"/>
</dbReference>
<comment type="catalytic activity">
    <reaction evidence="12 14">
        <text>tRNA(Tyr) + L-tyrosine + ATP = L-tyrosyl-tRNA(Tyr) + AMP + diphosphate + H(+)</text>
        <dbReference type="Rhea" id="RHEA:10220"/>
        <dbReference type="Rhea" id="RHEA-COMP:9706"/>
        <dbReference type="Rhea" id="RHEA-COMP:9707"/>
        <dbReference type="ChEBI" id="CHEBI:15378"/>
        <dbReference type="ChEBI" id="CHEBI:30616"/>
        <dbReference type="ChEBI" id="CHEBI:33019"/>
        <dbReference type="ChEBI" id="CHEBI:58315"/>
        <dbReference type="ChEBI" id="CHEBI:78442"/>
        <dbReference type="ChEBI" id="CHEBI:78536"/>
        <dbReference type="ChEBI" id="CHEBI:456215"/>
        <dbReference type="EC" id="6.1.1.1"/>
    </reaction>
</comment>
<evidence type="ECO:0000256" key="2">
    <source>
        <dbReference type="ARBA" id="ARBA00004305"/>
    </source>
</evidence>
<comment type="function">
    <text evidence="1">Catalyzes the attachment of tyrosine to tRNA(Tyr) in a two-step reaction: tyrosine is first activated by ATP to form Tyr-AMP and then transferred to the acceptor end of tRNA(Tyr).</text>
</comment>
<dbReference type="InterPro" id="IPR036986">
    <property type="entry name" value="S4_RNA-bd_sf"/>
</dbReference>
<evidence type="ECO:0000256" key="10">
    <source>
        <dbReference type="ARBA" id="ARBA00023128"/>
    </source>
</evidence>
<comment type="similarity">
    <text evidence="3 14">Belongs to the class-I aminoacyl-tRNA synthetase family.</text>
</comment>
<dbReference type="InterPro" id="IPR024088">
    <property type="entry name" value="Tyr-tRNA-ligase_bac-type"/>
</dbReference>
<keyword evidence="11 14" id="KW-0030">Aminoacyl-tRNA synthetase</keyword>
<dbReference type="PROSITE" id="PS00178">
    <property type="entry name" value="AA_TRNA_LIGASE_I"/>
    <property type="match status" value="1"/>
</dbReference>
<dbReference type="PRINTS" id="PR01040">
    <property type="entry name" value="TRNASYNTHTYR"/>
</dbReference>
<dbReference type="AlphaFoldDB" id="A0A553QNB3"/>
<evidence type="ECO:0000256" key="8">
    <source>
        <dbReference type="ARBA" id="ARBA00022917"/>
    </source>
</evidence>